<keyword evidence="8" id="KW-1185">Reference proteome</keyword>
<feature type="region of interest" description="Disordered" evidence="5">
    <location>
        <begin position="101"/>
        <end position="120"/>
    </location>
</feature>
<reference evidence="7 8" key="1">
    <citation type="submission" date="2021-06" db="EMBL/GenBank/DDBJ databases">
        <title>Actinoplanes lichenicola sp. nov., and Actinoplanes ovalisporus sp. nov., isolated from lichen in Thailand.</title>
        <authorList>
            <person name="Saeng-In P."/>
            <person name="Kanchanasin P."/>
            <person name="Yuki M."/>
            <person name="Kudo T."/>
            <person name="Ohkuma M."/>
            <person name="Phongsopitanun W."/>
            <person name="Tanasupawat S."/>
        </authorList>
    </citation>
    <scope>NUCLEOTIDE SEQUENCE [LARGE SCALE GENOMIC DNA]</scope>
    <source>
        <strain evidence="7 8">NBRC 110975</strain>
    </source>
</reference>
<dbReference type="PANTHER" id="PTHR30146:SF148">
    <property type="entry name" value="HTH-TYPE TRANSCRIPTIONAL REPRESSOR PURR-RELATED"/>
    <property type="match status" value="1"/>
</dbReference>
<evidence type="ECO:0000313" key="8">
    <source>
        <dbReference type="Proteomes" id="UP001519654"/>
    </source>
</evidence>
<evidence type="ECO:0000259" key="6">
    <source>
        <dbReference type="PROSITE" id="PS50932"/>
    </source>
</evidence>
<sequence>MPVVRAAGTSASGRLRGHAGRACCRHVGVRPAPRASWSCVPPTCRLPVGPRVAWRPALDLYAAAEGATAADQCEAAITGPLSIGGCATACPPVRCGGVGRAASRDSAGTARPSWNVPGDPRRVSGGAASVKVAAWNVPGFATTPAGGLERSRLDGYDALVRPTLADVATRAGVSKSLVSLVMRDEPGASPETRRRVLEAAGELGYHPDSRARLLRSGRSRLLGVVFGIQHPFHADLVTGLYTAARETGYELALSAVTAERDEAAAIASLLQDRCEALILLGPQSTAASLGGLAARMPVVVLARSVRVTDLDVVRTDDAEGLRLAVDHLVALGHSRIALIDGGRAPGAADRRRGYGAAMRRHGLTAHIEIVPGGLTEEDGAEAARSLLLGTSGPDDRPTAVTVFNDRCATGVLDVFNRLGLTGRESISVVGFDDSSLARLAHVNLTTIAQNVPEMTRQAVDRALARAHGTPDPVRAAVISPRLVIRGTTAPPPQR</sequence>
<dbReference type="Gene3D" id="1.10.260.40">
    <property type="entry name" value="lambda repressor-like DNA-binding domains"/>
    <property type="match status" value="1"/>
</dbReference>
<dbReference type="CDD" id="cd06267">
    <property type="entry name" value="PBP1_LacI_sugar_binding-like"/>
    <property type="match status" value="1"/>
</dbReference>
<evidence type="ECO:0000256" key="2">
    <source>
        <dbReference type="ARBA" id="ARBA00023015"/>
    </source>
</evidence>
<dbReference type="InterPro" id="IPR046335">
    <property type="entry name" value="LacI/GalR-like_sensor"/>
</dbReference>
<feature type="domain" description="HTH lacI-type" evidence="6">
    <location>
        <begin position="162"/>
        <end position="216"/>
    </location>
</feature>
<accession>A0ABS5Z3K0</accession>
<keyword evidence="1" id="KW-0678">Repressor</keyword>
<gene>
    <name evidence="7" type="ORF">KOI35_42875</name>
</gene>
<dbReference type="Proteomes" id="UP001519654">
    <property type="component" value="Unassembled WGS sequence"/>
</dbReference>
<keyword evidence="3" id="KW-0238">DNA-binding</keyword>
<dbReference type="Pfam" id="PF00356">
    <property type="entry name" value="LacI"/>
    <property type="match status" value="1"/>
</dbReference>
<proteinExistence type="predicted"/>
<dbReference type="SMART" id="SM00354">
    <property type="entry name" value="HTH_LACI"/>
    <property type="match status" value="1"/>
</dbReference>
<keyword evidence="2" id="KW-0805">Transcription regulation</keyword>
<name>A0ABS5Z3K0_9ACTN</name>
<dbReference type="CDD" id="cd01392">
    <property type="entry name" value="HTH_LacI"/>
    <property type="match status" value="1"/>
</dbReference>
<dbReference type="SUPFAM" id="SSF47413">
    <property type="entry name" value="lambda repressor-like DNA-binding domains"/>
    <property type="match status" value="1"/>
</dbReference>
<dbReference type="PROSITE" id="PS50932">
    <property type="entry name" value="HTH_LACI_2"/>
    <property type="match status" value="1"/>
</dbReference>
<comment type="caution">
    <text evidence="7">The sequence shown here is derived from an EMBL/GenBank/DDBJ whole genome shotgun (WGS) entry which is preliminary data.</text>
</comment>
<dbReference type="Gene3D" id="3.40.50.2300">
    <property type="match status" value="2"/>
</dbReference>
<evidence type="ECO:0000256" key="1">
    <source>
        <dbReference type="ARBA" id="ARBA00022491"/>
    </source>
</evidence>
<dbReference type="InterPro" id="IPR010982">
    <property type="entry name" value="Lambda_DNA-bd_dom_sf"/>
</dbReference>
<dbReference type="InterPro" id="IPR000843">
    <property type="entry name" value="HTH_LacI"/>
</dbReference>
<dbReference type="InterPro" id="IPR028082">
    <property type="entry name" value="Peripla_BP_I"/>
</dbReference>
<evidence type="ECO:0000256" key="4">
    <source>
        <dbReference type="ARBA" id="ARBA00023163"/>
    </source>
</evidence>
<evidence type="ECO:0000256" key="5">
    <source>
        <dbReference type="SAM" id="MobiDB-lite"/>
    </source>
</evidence>
<dbReference type="PANTHER" id="PTHR30146">
    <property type="entry name" value="LACI-RELATED TRANSCRIPTIONAL REPRESSOR"/>
    <property type="match status" value="1"/>
</dbReference>
<protein>
    <submittedName>
        <fullName evidence="7">LacI family transcriptional regulator</fullName>
    </submittedName>
</protein>
<dbReference type="EMBL" id="JAHKKG010000019">
    <property type="protein sequence ID" value="MBU2670267.1"/>
    <property type="molecule type" value="Genomic_DNA"/>
</dbReference>
<evidence type="ECO:0000313" key="7">
    <source>
        <dbReference type="EMBL" id="MBU2670267.1"/>
    </source>
</evidence>
<dbReference type="SUPFAM" id="SSF53822">
    <property type="entry name" value="Periplasmic binding protein-like I"/>
    <property type="match status" value="1"/>
</dbReference>
<keyword evidence="4" id="KW-0804">Transcription</keyword>
<evidence type="ECO:0000256" key="3">
    <source>
        <dbReference type="ARBA" id="ARBA00023125"/>
    </source>
</evidence>
<dbReference type="Pfam" id="PF13377">
    <property type="entry name" value="Peripla_BP_3"/>
    <property type="match status" value="1"/>
</dbReference>
<organism evidence="7 8">
    <name type="scientific">Paractinoplanes bogorensis</name>
    <dbReference type="NCBI Taxonomy" id="1610840"/>
    <lineage>
        <taxon>Bacteria</taxon>
        <taxon>Bacillati</taxon>
        <taxon>Actinomycetota</taxon>
        <taxon>Actinomycetes</taxon>
        <taxon>Micromonosporales</taxon>
        <taxon>Micromonosporaceae</taxon>
        <taxon>Paractinoplanes</taxon>
    </lineage>
</organism>